<protein>
    <submittedName>
        <fullName evidence="1">Phosphosulfolactate synthase (CoM biosynthesis protein A)</fullName>
    </submittedName>
</protein>
<dbReference type="EMBL" id="JAVDSB010000004">
    <property type="protein sequence ID" value="MDR6551649.1"/>
    <property type="molecule type" value="Genomic_DNA"/>
</dbReference>
<proteinExistence type="predicted"/>
<evidence type="ECO:0000313" key="1">
    <source>
        <dbReference type="EMBL" id="MDR6551649.1"/>
    </source>
</evidence>
<comment type="caution">
    <text evidence="1">The sequence shown here is derived from an EMBL/GenBank/DDBJ whole genome shotgun (WGS) entry which is preliminary data.</text>
</comment>
<name>A0ABU1NVZ8_9BACL</name>
<dbReference type="Proteomes" id="UP001267290">
    <property type="component" value="Unassembled WGS sequence"/>
</dbReference>
<evidence type="ECO:0000313" key="2">
    <source>
        <dbReference type="Proteomes" id="UP001267290"/>
    </source>
</evidence>
<accession>A0ABU1NVZ8</accession>
<gene>
    <name evidence="1" type="ORF">J2736_002838</name>
</gene>
<keyword evidence="2" id="KW-1185">Reference proteome</keyword>
<dbReference type="RefSeq" id="WP_310499220.1">
    <property type="nucleotide sequence ID" value="NZ_JAVDSB010000004.1"/>
</dbReference>
<reference evidence="1 2" key="1">
    <citation type="submission" date="2023-07" db="EMBL/GenBank/DDBJ databases">
        <title>Sorghum-associated microbial communities from plants grown in Nebraska, USA.</title>
        <authorList>
            <person name="Schachtman D."/>
        </authorList>
    </citation>
    <scope>NUCLEOTIDE SEQUENCE [LARGE SCALE GENOMIC DNA]</scope>
    <source>
        <strain evidence="1 2">CC258</strain>
    </source>
</reference>
<sequence length="97" mass="11214">MIVRNTAKAIIEHDVKELVCVREYISHHHEYSILVKQVHAIEFVFRCSIGVEEKITHLQNDVAQVGFEWLDISTIIESLKQDSKVTGPQFPQTLTHF</sequence>
<organism evidence="1 2">
    <name type="scientific">Paenibacillus qinlingensis</name>
    <dbReference type="NCBI Taxonomy" id="1837343"/>
    <lineage>
        <taxon>Bacteria</taxon>
        <taxon>Bacillati</taxon>
        <taxon>Bacillota</taxon>
        <taxon>Bacilli</taxon>
        <taxon>Bacillales</taxon>
        <taxon>Paenibacillaceae</taxon>
        <taxon>Paenibacillus</taxon>
    </lineage>
</organism>